<evidence type="ECO:0000313" key="1">
    <source>
        <dbReference type="EMBL" id="CEG48635.1"/>
    </source>
</evidence>
<reference evidence="2" key="1">
    <citation type="submission" date="2014-09" db="EMBL/GenBank/DDBJ databases">
        <authorList>
            <person name="Sharma Rahul"/>
            <person name="Thines Marco"/>
        </authorList>
    </citation>
    <scope>NUCLEOTIDE SEQUENCE [LARGE SCALE GENOMIC DNA]</scope>
</reference>
<dbReference type="GeneID" id="36401502"/>
<sequence length="67" mass="7655">MKDRRKFPPLILSERAATAAVAPKGNNFTSERRKQEPTITEALLISGERVLEFECSRLKLKQKTVRV</sequence>
<accession>A0A0N7L818</accession>
<name>A0A0N7L818_PLAHL</name>
<evidence type="ECO:0000313" key="2">
    <source>
        <dbReference type="Proteomes" id="UP000054928"/>
    </source>
</evidence>
<organism evidence="1 2">
    <name type="scientific">Plasmopara halstedii</name>
    <name type="common">Downy mildew of sunflower</name>
    <dbReference type="NCBI Taxonomy" id="4781"/>
    <lineage>
        <taxon>Eukaryota</taxon>
        <taxon>Sar</taxon>
        <taxon>Stramenopiles</taxon>
        <taxon>Oomycota</taxon>
        <taxon>Peronosporomycetes</taxon>
        <taxon>Peronosporales</taxon>
        <taxon>Peronosporaceae</taxon>
        <taxon>Plasmopara</taxon>
    </lineage>
</organism>
<dbReference type="RefSeq" id="XP_024585004.1">
    <property type="nucleotide sequence ID" value="XM_024719735.1"/>
</dbReference>
<keyword evidence="2" id="KW-1185">Reference proteome</keyword>
<protein>
    <submittedName>
        <fullName evidence="1">Uncharacterized protein</fullName>
    </submittedName>
</protein>
<proteinExistence type="predicted"/>
<dbReference type="AlphaFoldDB" id="A0A0N7L818"/>
<dbReference type="EMBL" id="CCYD01002939">
    <property type="protein sequence ID" value="CEG48635.1"/>
    <property type="molecule type" value="Genomic_DNA"/>
</dbReference>
<dbReference type="Proteomes" id="UP000054928">
    <property type="component" value="Unassembled WGS sequence"/>
</dbReference>